<dbReference type="AlphaFoldDB" id="A0AAV5VF25"/>
<sequence length="103" mass="12010">RLFEWSTLFYPLEFNLKHFPSSHYSRFSLFIILHCLQQDSAPRRSLAAAPPDLDPEESYRRGKASRKPSKRQTLRPAQAEMTGARFRHLIHPTWDSVGPCLSR</sequence>
<evidence type="ECO:0000313" key="3">
    <source>
        <dbReference type="Proteomes" id="UP001432322"/>
    </source>
</evidence>
<feature type="compositionally biased region" description="Basic residues" evidence="1">
    <location>
        <begin position="61"/>
        <end position="73"/>
    </location>
</feature>
<evidence type="ECO:0000313" key="2">
    <source>
        <dbReference type="EMBL" id="GMT18004.1"/>
    </source>
</evidence>
<accession>A0AAV5VF25</accession>
<protein>
    <submittedName>
        <fullName evidence="2">Uncharacterized protein</fullName>
    </submittedName>
</protein>
<name>A0AAV5VF25_9BILA</name>
<proteinExistence type="predicted"/>
<feature type="region of interest" description="Disordered" evidence="1">
    <location>
        <begin position="43"/>
        <end position="79"/>
    </location>
</feature>
<evidence type="ECO:0000256" key="1">
    <source>
        <dbReference type="SAM" id="MobiDB-lite"/>
    </source>
</evidence>
<gene>
    <name evidence="2" type="ORF">PFISCL1PPCAC_9301</name>
</gene>
<comment type="caution">
    <text evidence="2">The sequence shown here is derived from an EMBL/GenBank/DDBJ whole genome shotgun (WGS) entry which is preliminary data.</text>
</comment>
<feature type="non-terminal residue" evidence="2">
    <location>
        <position position="1"/>
    </location>
</feature>
<reference evidence="2" key="1">
    <citation type="submission" date="2023-10" db="EMBL/GenBank/DDBJ databases">
        <title>Genome assembly of Pristionchus species.</title>
        <authorList>
            <person name="Yoshida K."/>
            <person name="Sommer R.J."/>
        </authorList>
    </citation>
    <scope>NUCLEOTIDE SEQUENCE</scope>
    <source>
        <strain evidence="2">RS5133</strain>
    </source>
</reference>
<organism evidence="2 3">
    <name type="scientific">Pristionchus fissidentatus</name>
    <dbReference type="NCBI Taxonomy" id="1538716"/>
    <lineage>
        <taxon>Eukaryota</taxon>
        <taxon>Metazoa</taxon>
        <taxon>Ecdysozoa</taxon>
        <taxon>Nematoda</taxon>
        <taxon>Chromadorea</taxon>
        <taxon>Rhabditida</taxon>
        <taxon>Rhabditina</taxon>
        <taxon>Diplogasteromorpha</taxon>
        <taxon>Diplogasteroidea</taxon>
        <taxon>Neodiplogasteridae</taxon>
        <taxon>Pristionchus</taxon>
    </lineage>
</organism>
<dbReference type="Proteomes" id="UP001432322">
    <property type="component" value="Unassembled WGS sequence"/>
</dbReference>
<dbReference type="EMBL" id="BTSY01000003">
    <property type="protein sequence ID" value="GMT18004.1"/>
    <property type="molecule type" value="Genomic_DNA"/>
</dbReference>
<keyword evidence="3" id="KW-1185">Reference proteome</keyword>